<dbReference type="AlphaFoldDB" id="A0A8J3QT87"/>
<organism evidence="1 2">
    <name type="scientific">Rugosimonospora africana</name>
    <dbReference type="NCBI Taxonomy" id="556532"/>
    <lineage>
        <taxon>Bacteria</taxon>
        <taxon>Bacillati</taxon>
        <taxon>Actinomycetota</taxon>
        <taxon>Actinomycetes</taxon>
        <taxon>Micromonosporales</taxon>
        <taxon>Micromonosporaceae</taxon>
        <taxon>Rugosimonospora</taxon>
    </lineage>
</organism>
<reference evidence="1" key="1">
    <citation type="submission" date="2021-01" db="EMBL/GenBank/DDBJ databases">
        <title>Whole genome shotgun sequence of Rugosimonospora africana NBRC 104875.</title>
        <authorList>
            <person name="Komaki H."/>
            <person name="Tamura T."/>
        </authorList>
    </citation>
    <scope>NUCLEOTIDE SEQUENCE</scope>
    <source>
        <strain evidence="1">NBRC 104875</strain>
    </source>
</reference>
<protein>
    <submittedName>
        <fullName evidence="1">Uncharacterized protein</fullName>
    </submittedName>
</protein>
<evidence type="ECO:0000313" key="2">
    <source>
        <dbReference type="Proteomes" id="UP000642748"/>
    </source>
</evidence>
<evidence type="ECO:0000313" key="1">
    <source>
        <dbReference type="EMBL" id="GIH16049.1"/>
    </source>
</evidence>
<dbReference type="Proteomes" id="UP000642748">
    <property type="component" value="Unassembled WGS sequence"/>
</dbReference>
<sequence>MISDLARGGRCLYSSARSATHEGGTPVPDNYLGQLAEATATGLASSPPFVFHALVGALRQRGIDNPDAAVSAMLPEMKVDQETWQQVLPRHTNGLLAQR</sequence>
<comment type="caution">
    <text evidence="1">The sequence shown here is derived from an EMBL/GenBank/DDBJ whole genome shotgun (WGS) entry which is preliminary data.</text>
</comment>
<name>A0A8J3QT87_9ACTN</name>
<gene>
    <name evidence="1" type="ORF">Raf01_42210</name>
</gene>
<proteinExistence type="predicted"/>
<accession>A0A8J3QT87</accession>
<keyword evidence="2" id="KW-1185">Reference proteome</keyword>
<dbReference type="EMBL" id="BONZ01000039">
    <property type="protein sequence ID" value="GIH16049.1"/>
    <property type="molecule type" value="Genomic_DNA"/>
</dbReference>